<dbReference type="Gene3D" id="3.60.15.10">
    <property type="entry name" value="Ribonuclease Z/Hydroxyacylglutathione hydrolase-like"/>
    <property type="match status" value="1"/>
</dbReference>
<evidence type="ECO:0000313" key="7">
    <source>
        <dbReference type="EMBL" id="MBO1317042.1"/>
    </source>
</evidence>
<dbReference type="InterPro" id="IPR017782">
    <property type="entry name" value="Hydroxyacylglutathione_Hdrlase"/>
</dbReference>
<comment type="function">
    <text evidence="5">Thiolesterase that catalyzes the hydrolysis of S-D-lactoyl-glutathione to form glutathione and D-lactic acid.</text>
</comment>
<dbReference type="AlphaFoldDB" id="A0A8J7U105"/>
<feature type="binding site" evidence="5">
    <location>
        <position position="59"/>
    </location>
    <ligand>
        <name>Zn(2+)</name>
        <dbReference type="ChEBI" id="CHEBI:29105"/>
        <label>2</label>
    </ligand>
</feature>
<evidence type="ECO:0000313" key="8">
    <source>
        <dbReference type="Proteomes" id="UP000664417"/>
    </source>
</evidence>
<evidence type="ECO:0000256" key="5">
    <source>
        <dbReference type="HAMAP-Rule" id="MF_01374"/>
    </source>
</evidence>
<dbReference type="CDD" id="cd07723">
    <property type="entry name" value="hydroxyacylglutathione_hydrolase_MBL-fold"/>
    <property type="match status" value="1"/>
</dbReference>
<name>A0A8J7U105_9BACT</name>
<feature type="binding site" evidence="5">
    <location>
        <position position="113"/>
    </location>
    <ligand>
        <name>Zn(2+)</name>
        <dbReference type="ChEBI" id="CHEBI:29105"/>
        <label>1</label>
    </ligand>
</feature>
<comment type="cofactor">
    <cofactor evidence="5">
        <name>Zn(2+)</name>
        <dbReference type="ChEBI" id="CHEBI:29105"/>
    </cofactor>
    <text evidence="5">Binds 2 Zn(2+) ions per subunit.</text>
</comment>
<dbReference type="InterPro" id="IPR001279">
    <property type="entry name" value="Metallo-B-lactamas"/>
</dbReference>
<dbReference type="InterPro" id="IPR035680">
    <property type="entry name" value="Clx_II_MBL"/>
</dbReference>
<comment type="similarity">
    <text evidence="1 5">Belongs to the metallo-beta-lactamase superfamily. Glyoxalase II family.</text>
</comment>
<dbReference type="InterPro" id="IPR036866">
    <property type="entry name" value="RibonucZ/Hydroxyglut_hydro"/>
</dbReference>
<comment type="pathway">
    <text evidence="5">Secondary metabolite metabolism; methylglyoxal degradation; (R)-lactate from methylglyoxal: step 2/2.</text>
</comment>
<dbReference type="NCBIfam" id="TIGR03413">
    <property type="entry name" value="GSH_gloB"/>
    <property type="match status" value="1"/>
</dbReference>
<organism evidence="7 8">
    <name type="scientific">Acanthopleuribacter pedis</name>
    <dbReference type="NCBI Taxonomy" id="442870"/>
    <lineage>
        <taxon>Bacteria</taxon>
        <taxon>Pseudomonadati</taxon>
        <taxon>Acidobacteriota</taxon>
        <taxon>Holophagae</taxon>
        <taxon>Acanthopleuribacterales</taxon>
        <taxon>Acanthopleuribacteraceae</taxon>
        <taxon>Acanthopleuribacter</taxon>
    </lineage>
</organism>
<comment type="caution">
    <text evidence="7">The sequence shown here is derived from an EMBL/GenBank/DDBJ whole genome shotgun (WGS) entry which is preliminary data.</text>
</comment>
<dbReference type="HAMAP" id="MF_01374">
    <property type="entry name" value="Glyoxalase_2"/>
    <property type="match status" value="1"/>
</dbReference>
<dbReference type="GO" id="GO:0004416">
    <property type="term" value="F:hydroxyacylglutathione hydrolase activity"/>
    <property type="evidence" value="ECO:0007669"/>
    <property type="project" value="UniProtKB-UniRule"/>
</dbReference>
<dbReference type="EMBL" id="JAFREP010000001">
    <property type="protein sequence ID" value="MBO1317042.1"/>
    <property type="molecule type" value="Genomic_DNA"/>
</dbReference>
<dbReference type="GO" id="GO:0019243">
    <property type="term" value="P:methylglyoxal catabolic process to D-lactate via S-lactoyl-glutathione"/>
    <property type="evidence" value="ECO:0007669"/>
    <property type="project" value="UniProtKB-UniRule"/>
</dbReference>
<feature type="binding site" evidence="5">
    <location>
        <position position="130"/>
    </location>
    <ligand>
        <name>Zn(2+)</name>
        <dbReference type="ChEBI" id="CHEBI:29105"/>
        <label>1</label>
    </ligand>
</feature>
<dbReference type="PIRSF" id="PIRSF005457">
    <property type="entry name" value="Glx"/>
    <property type="match status" value="1"/>
</dbReference>
<accession>A0A8J7U105</accession>
<feature type="binding site" evidence="5">
    <location>
        <position position="56"/>
    </location>
    <ligand>
        <name>Zn(2+)</name>
        <dbReference type="ChEBI" id="CHEBI:29105"/>
        <label>1</label>
    </ligand>
</feature>
<dbReference type="InterPro" id="IPR032282">
    <property type="entry name" value="HAGH_C"/>
</dbReference>
<evidence type="ECO:0000256" key="3">
    <source>
        <dbReference type="ARBA" id="ARBA00022801"/>
    </source>
</evidence>
<keyword evidence="3 5" id="KW-0378">Hydrolase</keyword>
<evidence type="ECO:0000256" key="4">
    <source>
        <dbReference type="ARBA" id="ARBA00022833"/>
    </source>
</evidence>
<dbReference type="RefSeq" id="WP_207856278.1">
    <property type="nucleotide sequence ID" value="NZ_JAFREP010000001.1"/>
</dbReference>
<dbReference type="EC" id="3.1.2.6" evidence="5"/>
<proteinExistence type="inferred from homology"/>
<dbReference type="SMART" id="SM00849">
    <property type="entry name" value="Lactamase_B"/>
    <property type="match status" value="1"/>
</dbReference>
<dbReference type="Pfam" id="PF16123">
    <property type="entry name" value="HAGH_C"/>
    <property type="match status" value="1"/>
</dbReference>
<keyword evidence="8" id="KW-1185">Reference proteome</keyword>
<dbReference type="Pfam" id="PF00753">
    <property type="entry name" value="Lactamase_B"/>
    <property type="match status" value="1"/>
</dbReference>
<comment type="catalytic activity">
    <reaction evidence="5">
        <text>an S-(2-hydroxyacyl)glutathione + H2O = a 2-hydroxy carboxylate + glutathione + H(+)</text>
        <dbReference type="Rhea" id="RHEA:21864"/>
        <dbReference type="ChEBI" id="CHEBI:15377"/>
        <dbReference type="ChEBI" id="CHEBI:15378"/>
        <dbReference type="ChEBI" id="CHEBI:57925"/>
        <dbReference type="ChEBI" id="CHEBI:58896"/>
        <dbReference type="ChEBI" id="CHEBI:71261"/>
        <dbReference type="EC" id="3.1.2.6"/>
    </reaction>
</comment>
<keyword evidence="4 5" id="KW-0862">Zinc</keyword>
<dbReference type="SUPFAM" id="SSF56281">
    <property type="entry name" value="Metallo-hydrolase/oxidoreductase"/>
    <property type="match status" value="1"/>
</dbReference>
<feature type="binding site" evidence="5">
    <location>
        <position position="130"/>
    </location>
    <ligand>
        <name>Zn(2+)</name>
        <dbReference type="ChEBI" id="CHEBI:29105"/>
        <label>2</label>
    </ligand>
</feature>
<evidence type="ECO:0000256" key="1">
    <source>
        <dbReference type="ARBA" id="ARBA00006759"/>
    </source>
</evidence>
<dbReference type="UniPathway" id="UPA00619">
    <property type="reaction ID" value="UER00676"/>
</dbReference>
<comment type="subunit">
    <text evidence="5">Monomer.</text>
</comment>
<evidence type="ECO:0000259" key="6">
    <source>
        <dbReference type="SMART" id="SM00849"/>
    </source>
</evidence>
<feature type="binding site" evidence="5">
    <location>
        <position position="54"/>
    </location>
    <ligand>
        <name>Zn(2+)</name>
        <dbReference type="ChEBI" id="CHEBI:29105"/>
        <label>1</label>
    </ligand>
</feature>
<evidence type="ECO:0000256" key="2">
    <source>
        <dbReference type="ARBA" id="ARBA00022723"/>
    </source>
</evidence>
<dbReference type="GO" id="GO:0046872">
    <property type="term" value="F:metal ion binding"/>
    <property type="evidence" value="ECO:0007669"/>
    <property type="project" value="UniProtKB-KW"/>
</dbReference>
<dbReference type="Proteomes" id="UP000664417">
    <property type="component" value="Unassembled WGS sequence"/>
</dbReference>
<feature type="domain" description="Metallo-beta-lactamase" evidence="6">
    <location>
        <begin position="11"/>
        <end position="169"/>
    </location>
</feature>
<protein>
    <recommendedName>
        <fullName evidence="5">Hydroxyacylglutathione hydrolase</fullName>
        <ecNumber evidence="5">3.1.2.6</ecNumber>
    </recommendedName>
    <alternativeName>
        <fullName evidence="5">Glyoxalase II</fullName>
        <shortName evidence="5">Glx II</shortName>
    </alternativeName>
</protein>
<dbReference type="PANTHER" id="PTHR11935">
    <property type="entry name" value="BETA LACTAMASE DOMAIN"/>
    <property type="match status" value="1"/>
</dbReference>
<gene>
    <name evidence="5 7" type="primary">gloB</name>
    <name evidence="7" type="ORF">J3U88_01125</name>
</gene>
<feature type="binding site" evidence="5">
    <location>
        <position position="169"/>
    </location>
    <ligand>
        <name>Zn(2+)</name>
        <dbReference type="ChEBI" id="CHEBI:29105"/>
        <label>2</label>
    </ligand>
</feature>
<sequence length="257" mass="27938">MEIVTVPCLRDNFAYLIICPETRQAGVVDPSEADPVLAAVEKAGVTLTAILTTHHHWDHVGGNKKLVQTFPDLVVYGFGADRDRIPKQTVFLEEGDAVRIGNLVGSISHNPGHTTGAITYYFGDAAFTGDTLFAAGCGRLFEGDAADMKRSLNDVIGSRPATTRLFFGHEYTASNLAFALSVEPDNTAVQEKLAWARECGDKGVFTTPSTVADEWATNPFMRLDSPAIHATVKREEPDNDLSPVSVLRVLRAMKDNF</sequence>
<feature type="binding site" evidence="5">
    <location>
        <position position="58"/>
    </location>
    <ligand>
        <name>Zn(2+)</name>
        <dbReference type="ChEBI" id="CHEBI:29105"/>
        <label>2</label>
    </ligand>
</feature>
<keyword evidence="2 5" id="KW-0479">Metal-binding</keyword>
<reference evidence="7" key="1">
    <citation type="submission" date="2021-03" db="EMBL/GenBank/DDBJ databases">
        <authorList>
            <person name="Wang G."/>
        </authorList>
    </citation>
    <scope>NUCLEOTIDE SEQUENCE</scope>
    <source>
        <strain evidence="7">KCTC 12899</strain>
    </source>
</reference>
<dbReference type="PANTHER" id="PTHR11935:SF7">
    <property type="entry name" value="HYDROXYACYLGLUTATHIONE HYDROLASE 2, CHLOROPLASTIC-RELATED"/>
    <property type="match status" value="1"/>
</dbReference>